<dbReference type="InterPro" id="IPR045124">
    <property type="entry name" value="Su(sable)-like"/>
</dbReference>
<dbReference type="PROSITE" id="PS50103">
    <property type="entry name" value="ZF_C3H1"/>
    <property type="match status" value="3"/>
</dbReference>
<feature type="domain" description="C3H1-type" evidence="7">
    <location>
        <begin position="219"/>
        <end position="246"/>
    </location>
</feature>
<dbReference type="PANTHER" id="PTHR13119">
    <property type="entry name" value="ZINC FINGER CCCH DOMAIN-CONTAINING PROTEI"/>
    <property type="match status" value="1"/>
</dbReference>
<reference evidence="8 9" key="1">
    <citation type="submission" date="2020-04" db="EMBL/GenBank/DDBJ databases">
        <authorList>
            <person name="Laetsch R D."/>
            <person name="Stevens L."/>
            <person name="Kumar S."/>
            <person name="Blaxter L. M."/>
        </authorList>
    </citation>
    <scope>NUCLEOTIDE SEQUENCE [LARGE SCALE GENOMIC DNA]</scope>
</reference>
<accession>A0A8S1F3Z8</accession>
<dbReference type="SUPFAM" id="SSF90229">
    <property type="entry name" value="CCCH zinc finger"/>
    <property type="match status" value="2"/>
</dbReference>
<feature type="compositionally biased region" description="Polar residues" evidence="6">
    <location>
        <begin position="362"/>
        <end position="372"/>
    </location>
</feature>
<evidence type="ECO:0000313" key="9">
    <source>
        <dbReference type="Proteomes" id="UP000494206"/>
    </source>
</evidence>
<comment type="caution">
    <text evidence="8">The sequence shown here is derived from an EMBL/GenBank/DDBJ whole genome shotgun (WGS) entry which is preliminary data.</text>
</comment>
<feature type="region of interest" description="Disordered" evidence="6">
    <location>
        <begin position="500"/>
        <end position="529"/>
    </location>
</feature>
<sequence>MVDIMSHSEMSKDDFEDGELPEDGEICDDDDEAMKPAAPVPSVSSEHSKESRTSTEHHHHHHSSRRHHSVNHVNATPRRRQFEFQPPPPSSLQRDLDPFGPDSEVNHADAAAAAGGDKDYRGGNGAAGERIDDEPPFNDYDYRTHRKRRHSPMHNDETDYESRAGKRSYYGGRGGFRGGFRGGAKPRFNTEHQICKFFREGYCRDGDQCSYSHQAEDSLRRPILCNFYANSFCKKGLQCLMLHGEYPCTDFHRGNCTAEQCRYSHVPLTDYTKPLFEKSLADEEARGGASYGAYRQPVNAGGARRRVLLPGGPAAASPPQAPIIHAPVPQQMNGQLAPPSVVVPTIQRPMPPGYPPTAFFNQGTTPHIQQQNLPPPRTIEPPKPVTQPEKPAPPTFNLEAMLTKLAKGEALASDDEESPASPPPINQITSNAPSSFLAQTAIVIPETRSVVWRHLLSVQQTPYAGVDNLDLIPPNDPRKSRALEAAAKAAIAIPDEVTDPRIRSNNYDINSYDEPEPTSQISSWMPQMS</sequence>
<feature type="zinc finger region" description="C3H1-type" evidence="5">
    <location>
        <begin position="219"/>
        <end position="246"/>
    </location>
</feature>
<feature type="zinc finger region" description="C3H1-type" evidence="5">
    <location>
        <begin position="189"/>
        <end position="216"/>
    </location>
</feature>
<dbReference type="AlphaFoldDB" id="A0A8S1F3Z8"/>
<gene>
    <name evidence="8" type="ORF">CBOVIS_LOCUS8474</name>
</gene>
<feature type="compositionally biased region" description="Pro residues" evidence="6">
    <location>
        <begin position="373"/>
        <end position="394"/>
    </location>
</feature>
<dbReference type="InterPro" id="IPR000571">
    <property type="entry name" value="Znf_CCCH"/>
</dbReference>
<dbReference type="Pfam" id="PF00642">
    <property type="entry name" value="zf-CCCH"/>
    <property type="match status" value="1"/>
</dbReference>
<dbReference type="GO" id="GO:0045892">
    <property type="term" value="P:negative regulation of DNA-templated transcription"/>
    <property type="evidence" value="ECO:0007669"/>
    <property type="project" value="InterPro"/>
</dbReference>
<feature type="domain" description="C3H1-type" evidence="7">
    <location>
        <begin position="247"/>
        <end position="268"/>
    </location>
</feature>
<keyword evidence="3 5" id="KW-0863">Zinc-finger</keyword>
<evidence type="ECO:0000256" key="1">
    <source>
        <dbReference type="ARBA" id="ARBA00022723"/>
    </source>
</evidence>
<evidence type="ECO:0000256" key="6">
    <source>
        <dbReference type="SAM" id="MobiDB-lite"/>
    </source>
</evidence>
<feature type="domain" description="C3H1-type" evidence="7">
    <location>
        <begin position="189"/>
        <end position="216"/>
    </location>
</feature>
<evidence type="ECO:0000313" key="8">
    <source>
        <dbReference type="EMBL" id="CAB3406398.1"/>
    </source>
</evidence>
<protein>
    <recommendedName>
        <fullName evidence="7">C3H1-type domain-containing protein</fullName>
    </recommendedName>
</protein>
<dbReference type="OrthoDB" id="411372at2759"/>
<dbReference type="GO" id="GO:0003723">
    <property type="term" value="F:RNA binding"/>
    <property type="evidence" value="ECO:0007669"/>
    <property type="project" value="InterPro"/>
</dbReference>
<dbReference type="Pfam" id="PF14608">
    <property type="entry name" value="zf-CCCH_2"/>
    <property type="match status" value="1"/>
</dbReference>
<feature type="zinc finger region" description="C3H1-type" evidence="5">
    <location>
        <begin position="247"/>
        <end position="268"/>
    </location>
</feature>
<feature type="region of interest" description="Disordered" evidence="6">
    <location>
        <begin position="408"/>
        <end position="432"/>
    </location>
</feature>
<dbReference type="EMBL" id="CADEPM010000005">
    <property type="protein sequence ID" value="CAB3406398.1"/>
    <property type="molecule type" value="Genomic_DNA"/>
</dbReference>
<feature type="compositionally biased region" description="Polar residues" evidence="6">
    <location>
        <begin position="517"/>
        <end position="529"/>
    </location>
</feature>
<feature type="compositionally biased region" description="Basic and acidic residues" evidence="6">
    <location>
        <begin position="153"/>
        <end position="164"/>
    </location>
</feature>
<feature type="region of interest" description="Disordered" evidence="6">
    <location>
        <begin position="362"/>
        <end position="395"/>
    </location>
</feature>
<feature type="region of interest" description="Disordered" evidence="6">
    <location>
        <begin position="1"/>
        <end position="139"/>
    </location>
</feature>
<dbReference type="Proteomes" id="UP000494206">
    <property type="component" value="Unassembled WGS sequence"/>
</dbReference>
<dbReference type="InterPro" id="IPR036855">
    <property type="entry name" value="Znf_CCCH_sf"/>
</dbReference>
<proteinExistence type="predicted"/>
<evidence type="ECO:0000256" key="2">
    <source>
        <dbReference type="ARBA" id="ARBA00022737"/>
    </source>
</evidence>
<feature type="region of interest" description="Disordered" evidence="6">
    <location>
        <begin position="147"/>
        <end position="166"/>
    </location>
</feature>
<feature type="compositionally biased region" description="Basic and acidic residues" evidence="6">
    <location>
        <begin position="46"/>
        <end position="56"/>
    </location>
</feature>
<organism evidence="8 9">
    <name type="scientific">Caenorhabditis bovis</name>
    <dbReference type="NCBI Taxonomy" id="2654633"/>
    <lineage>
        <taxon>Eukaryota</taxon>
        <taxon>Metazoa</taxon>
        <taxon>Ecdysozoa</taxon>
        <taxon>Nematoda</taxon>
        <taxon>Chromadorea</taxon>
        <taxon>Rhabditida</taxon>
        <taxon>Rhabditina</taxon>
        <taxon>Rhabditomorpha</taxon>
        <taxon>Rhabditoidea</taxon>
        <taxon>Rhabditidae</taxon>
        <taxon>Peloderinae</taxon>
        <taxon>Caenorhabditis</taxon>
    </lineage>
</organism>
<keyword evidence="2" id="KW-0677">Repeat</keyword>
<keyword evidence="9" id="KW-1185">Reference proteome</keyword>
<dbReference type="Gene3D" id="4.10.1000.10">
    <property type="entry name" value="Zinc finger, CCCH-type"/>
    <property type="match status" value="1"/>
</dbReference>
<dbReference type="GO" id="GO:0008270">
    <property type="term" value="F:zinc ion binding"/>
    <property type="evidence" value="ECO:0007669"/>
    <property type="project" value="UniProtKB-KW"/>
</dbReference>
<evidence type="ECO:0000256" key="3">
    <source>
        <dbReference type="ARBA" id="ARBA00022771"/>
    </source>
</evidence>
<evidence type="ECO:0000256" key="4">
    <source>
        <dbReference type="ARBA" id="ARBA00022833"/>
    </source>
</evidence>
<evidence type="ECO:0000259" key="7">
    <source>
        <dbReference type="PROSITE" id="PS50103"/>
    </source>
</evidence>
<keyword evidence="1 5" id="KW-0479">Metal-binding</keyword>
<evidence type="ECO:0000256" key="5">
    <source>
        <dbReference type="PROSITE-ProRule" id="PRU00723"/>
    </source>
</evidence>
<dbReference type="SMART" id="SM00356">
    <property type="entry name" value="ZnF_C3H1"/>
    <property type="match status" value="3"/>
</dbReference>
<name>A0A8S1F3Z8_9PELO</name>
<keyword evidence="4 5" id="KW-0862">Zinc</keyword>
<feature type="compositionally biased region" description="Acidic residues" evidence="6">
    <location>
        <begin position="14"/>
        <end position="32"/>
    </location>
</feature>
<dbReference type="GO" id="GO:0005634">
    <property type="term" value="C:nucleus"/>
    <property type="evidence" value="ECO:0007669"/>
    <property type="project" value="TreeGrafter"/>
</dbReference>
<dbReference type="PANTHER" id="PTHR13119:SF12">
    <property type="entry name" value="PROTEIN SUPPRESSOR OF SABLE"/>
    <property type="match status" value="1"/>
</dbReference>
<feature type="compositionally biased region" description="Basic residues" evidence="6">
    <location>
        <begin position="57"/>
        <end position="70"/>
    </location>
</feature>
<dbReference type="FunFam" id="4.10.1000.10:FF:000049">
    <property type="entry name" value="Protein CBG18471"/>
    <property type="match status" value="1"/>
</dbReference>